<evidence type="ECO:0000256" key="6">
    <source>
        <dbReference type="SAM" id="Phobius"/>
    </source>
</evidence>
<dbReference type="InterPro" id="IPR036259">
    <property type="entry name" value="MFS_trans_sf"/>
</dbReference>
<accession>A0ABT5JZZ5</accession>
<evidence type="ECO:0000313" key="8">
    <source>
        <dbReference type="EMBL" id="MDC8758282.1"/>
    </source>
</evidence>
<dbReference type="Gene3D" id="1.20.1250.20">
    <property type="entry name" value="MFS general substrate transporter like domains"/>
    <property type="match status" value="2"/>
</dbReference>
<dbReference type="RefSeq" id="WP_273670959.1">
    <property type="nucleotide sequence ID" value="NZ_JAQQXR010000004.1"/>
</dbReference>
<comment type="subcellular location">
    <subcellularLocation>
        <location evidence="1">Membrane</location>
        <topology evidence="1">Multi-pass membrane protein</topology>
    </subcellularLocation>
</comment>
<protein>
    <submittedName>
        <fullName evidence="8">MFS transporter</fullName>
    </submittedName>
</protein>
<evidence type="ECO:0000256" key="5">
    <source>
        <dbReference type="ARBA" id="ARBA00023136"/>
    </source>
</evidence>
<evidence type="ECO:0000256" key="3">
    <source>
        <dbReference type="ARBA" id="ARBA00022692"/>
    </source>
</evidence>
<feature type="transmembrane region" description="Helical" evidence="6">
    <location>
        <begin position="330"/>
        <end position="349"/>
    </location>
</feature>
<feature type="transmembrane region" description="Helical" evidence="6">
    <location>
        <begin position="68"/>
        <end position="88"/>
    </location>
</feature>
<sequence>MTQHAQAPRGGAAGAPGSAAAILDRAYKKATWKLIPFIFVCYLFNYLDRVNVGFAKLEMLDALKLSDTVYGLGAGIFFIGYVLSGVPSNLMLHRIGARRWITTMMLAWGTLSASLMFVTTPSAFYVLRFFTGVAEAGFFPGIVLYFTHWFPAERRGKVMALFMSAIPVSGLVGGPLSGWMLQHFAAGQGGLAGWQWLYLLQGLPTVALGVMVYFYLNDSIAQAGWLTADEKTLMQGALAEDEKKRLAVSDSGQSFASVLRNGSVWMLGTIYFCIQMGVYAINFWLPSIIKSLGFRDPATIGWLSALPYLAAGVFMVWVGRSADRRGERRWHLCVPMLMGLCGLLLAAKFSSNPLVVMLGLTLATMGALTSLPMFWPLPSAFLGSAAAAAGLALINSLGQIAGFVSPFLVGWIKDATGSTDLALYILSSVMLVGAVLVQRVPAKVVNR</sequence>
<organism evidence="8 9">
    <name type="scientific">Janthinobacterium fluminis</name>
    <dbReference type="NCBI Taxonomy" id="2987524"/>
    <lineage>
        <taxon>Bacteria</taxon>
        <taxon>Pseudomonadati</taxon>
        <taxon>Pseudomonadota</taxon>
        <taxon>Betaproteobacteria</taxon>
        <taxon>Burkholderiales</taxon>
        <taxon>Oxalobacteraceae</taxon>
        <taxon>Janthinobacterium</taxon>
    </lineage>
</organism>
<keyword evidence="3 6" id="KW-0812">Transmembrane</keyword>
<feature type="transmembrane region" description="Helical" evidence="6">
    <location>
        <begin position="30"/>
        <end position="48"/>
    </location>
</feature>
<feature type="transmembrane region" description="Helical" evidence="6">
    <location>
        <begin position="100"/>
        <end position="119"/>
    </location>
</feature>
<feature type="domain" description="Major facilitator superfamily (MFS) profile" evidence="7">
    <location>
        <begin position="34"/>
        <end position="445"/>
    </location>
</feature>
<dbReference type="InterPro" id="IPR011701">
    <property type="entry name" value="MFS"/>
</dbReference>
<evidence type="ECO:0000256" key="2">
    <source>
        <dbReference type="ARBA" id="ARBA00022448"/>
    </source>
</evidence>
<reference evidence="8 9" key="1">
    <citation type="submission" date="2022-10" db="EMBL/GenBank/DDBJ databases">
        <title>Janthinobacterium sp. hw3 Genome sequencing.</title>
        <authorList>
            <person name="Park S."/>
        </authorList>
    </citation>
    <scope>NUCLEOTIDE SEQUENCE [LARGE SCALE GENOMIC DNA]</scope>
    <source>
        <strain evidence="9">hw3</strain>
    </source>
</reference>
<dbReference type="EMBL" id="JAQQXR010000004">
    <property type="protein sequence ID" value="MDC8758282.1"/>
    <property type="molecule type" value="Genomic_DNA"/>
</dbReference>
<feature type="transmembrane region" description="Helical" evidence="6">
    <location>
        <begin position="125"/>
        <end position="146"/>
    </location>
</feature>
<dbReference type="PANTHER" id="PTHR43791">
    <property type="entry name" value="PERMEASE-RELATED"/>
    <property type="match status" value="1"/>
</dbReference>
<feature type="transmembrane region" description="Helical" evidence="6">
    <location>
        <begin position="297"/>
        <end position="318"/>
    </location>
</feature>
<feature type="transmembrane region" description="Helical" evidence="6">
    <location>
        <begin position="355"/>
        <end position="375"/>
    </location>
</feature>
<feature type="transmembrane region" description="Helical" evidence="6">
    <location>
        <begin position="421"/>
        <end position="437"/>
    </location>
</feature>
<dbReference type="SUPFAM" id="SSF103473">
    <property type="entry name" value="MFS general substrate transporter"/>
    <property type="match status" value="1"/>
</dbReference>
<evidence type="ECO:0000256" key="1">
    <source>
        <dbReference type="ARBA" id="ARBA00004141"/>
    </source>
</evidence>
<feature type="transmembrane region" description="Helical" evidence="6">
    <location>
        <begin position="196"/>
        <end position="216"/>
    </location>
</feature>
<dbReference type="Pfam" id="PF07690">
    <property type="entry name" value="MFS_1"/>
    <property type="match status" value="1"/>
</dbReference>
<evidence type="ECO:0000256" key="4">
    <source>
        <dbReference type="ARBA" id="ARBA00022989"/>
    </source>
</evidence>
<keyword evidence="9" id="KW-1185">Reference proteome</keyword>
<keyword evidence="4 6" id="KW-1133">Transmembrane helix</keyword>
<feature type="transmembrane region" description="Helical" evidence="6">
    <location>
        <begin position="158"/>
        <end position="176"/>
    </location>
</feature>
<proteinExistence type="predicted"/>
<evidence type="ECO:0000313" key="9">
    <source>
        <dbReference type="Proteomes" id="UP001221208"/>
    </source>
</evidence>
<comment type="caution">
    <text evidence="8">The sequence shown here is derived from an EMBL/GenBank/DDBJ whole genome shotgun (WGS) entry which is preliminary data.</text>
</comment>
<name>A0ABT5JZZ5_9BURK</name>
<feature type="transmembrane region" description="Helical" evidence="6">
    <location>
        <begin position="387"/>
        <end position="409"/>
    </location>
</feature>
<keyword evidence="5 6" id="KW-0472">Membrane</keyword>
<evidence type="ECO:0000259" key="7">
    <source>
        <dbReference type="PROSITE" id="PS50850"/>
    </source>
</evidence>
<dbReference type="InterPro" id="IPR020846">
    <property type="entry name" value="MFS_dom"/>
</dbReference>
<keyword evidence="2" id="KW-0813">Transport</keyword>
<dbReference type="PROSITE" id="PS50850">
    <property type="entry name" value="MFS"/>
    <property type="match status" value="1"/>
</dbReference>
<gene>
    <name evidence="8" type="ORF">OIK44_11845</name>
</gene>
<dbReference type="PANTHER" id="PTHR43791:SF36">
    <property type="entry name" value="TRANSPORTER, PUTATIVE (AFU_ORTHOLOGUE AFUA_6G08340)-RELATED"/>
    <property type="match status" value="1"/>
</dbReference>
<feature type="transmembrane region" description="Helical" evidence="6">
    <location>
        <begin position="264"/>
        <end position="285"/>
    </location>
</feature>
<dbReference type="Proteomes" id="UP001221208">
    <property type="component" value="Unassembled WGS sequence"/>
</dbReference>
<dbReference type="CDD" id="cd17319">
    <property type="entry name" value="MFS_ExuT_GudP_like"/>
    <property type="match status" value="1"/>
</dbReference>